<dbReference type="RefSeq" id="WP_194290925.1">
    <property type="nucleotide sequence ID" value="NZ_WEGI01000009.1"/>
</dbReference>
<dbReference type="AlphaFoldDB" id="A0A7K0DSB9"/>
<evidence type="ECO:0000313" key="1">
    <source>
        <dbReference type="EMBL" id="MQY28670.1"/>
    </source>
</evidence>
<dbReference type="SUPFAM" id="SSF50475">
    <property type="entry name" value="FMN-binding split barrel"/>
    <property type="match status" value="1"/>
</dbReference>
<gene>
    <name evidence="1" type="ORF">NRB56_42540</name>
</gene>
<dbReference type="InterPro" id="IPR024747">
    <property type="entry name" value="Pyridox_Oxase-rel"/>
</dbReference>
<evidence type="ECO:0000313" key="2">
    <source>
        <dbReference type="Proteomes" id="UP000431401"/>
    </source>
</evidence>
<dbReference type="Proteomes" id="UP000431401">
    <property type="component" value="Unassembled WGS sequence"/>
</dbReference>
<proteinExistence type="predicted"/>
<sequence>MRELTDGDSLRLLATVRFGRMVVNRHSVPMIRPANHLVEGDDLIIYASLGGAPLYPDRQVVAYEADTIDHETQLGWCVILTGPAEVVGDDEEVARYERLTDPWLPGARRRILRMCPDVVTGIELVGAAGVPRSANGS</sequence>
<name>A0A7K0DSB9_9NOCA</name>
<reference evidence="1 2" key="1">
    <citation type="submission" date="2019-10" db="EMBL/GenBank/DDBJ databases">
        <title>Nocardia macrotermitis sp. nov. and Nocardia aurantia sp. nov., isolated from the gut of fungus growing-termite Macrotermes natalensis.</title>
        <authorList>
            <person name="Benndorf R."/>
            <person name="Schwitalla J."/>
            <person name="Martin K."/>
            <person name="De Beer W."/>
            <person name="Kaster A.-K."/>
            <person name="Vollmers J."/>
            <person name="Poulsen M."/>
            <person name="Beemelmanns C."/>
        </authorList>
    </citation>
    <scope>NUCLEOTIDE SEQUENCE [LARGE SCALE GENOMIC DNA]</scope>
    <source>
        <strain evidence="1 2">RB56</strain>
    </source>
</reference>
<organism evidence="1 2">
    <name type="scientific">Nocardia aurantia</name>
    <dbReference type="NCBI Taxonomy" id="2585199"/>
    <lineage>
        <taxon>Bacteria</taxon>
        <taxon>Bacillati</taxon>
        <taxon>Actinomycetota</taxon>
        <taxon>Actinomycetes</taxon>
        <taxon>Mycobacteriales</taxon>
        <taxon>Nocardiaceae</taxon>
        <taxon>Nocardia</taxon>
    </lineage>
</organism>
<dbReference type="EMBL" id="WEGI01000009">
    <property type="protein sequence ID" value="MQY28670.1"/>
    <property type="molecule type" value="Genomic_DNA"/>
</dbReference>
<comment type="caution">
    <text evidence="1">The sequence shown here is derived from an EMBL/GenBank/DDBJ whole genome shotgun (WGS) entry which is preliminary data.</text>
</comment>
<evidence type="ECO:0008006" key="3">
    <source>
        <dbReference type="Google" id="ProtNLM"/>
    </source>
</evidence>
<dbReference type="Gene3D" id="2.30.110.10">
    <property type="entry name" value="Electron Transport, Fmn-binding Protein, Chain A"/>
    <property type="match status" value="1"/>
</dbReference>
<accession>A0A7K0DSB9</accession>
<keyword evidence="2" id="KW-1185">Reference proteome</keyword>
<protein>
    <recommendedName>
        <fullName evidence="3">Pyridoxamine 5'-phosphate oxidase</fullName>
    </recommendedName>
</protein>
<dbReference type="InterPro" id="IPR012349">
    <property type="entry name" value="Split_barrel_FMN-bd"/>
</dbReference>
<dbReference type="Pfam" id="PF12900">
    <property type="entry name" value="Pyridox_ox_2"/>
    <property type="match status" value="1"/>
</dbReference>